<dbReference type="Gene3D" id="3.40.50.2000">
    <property type="entry name" value="Glycogen Phosphorylase B"/>
    <property type="match status" value="2"/>
</dbReference>
<feature type="domain" description="Erythromycin biosynthesis protein CIII-like C-terminal" evidence="1">
    <location>
        <begin position="284"/>
        <end position="375"/>
    </location>
</feature>
<accession>A0A9D7K3L4</accession>
<dbReference type="AlphaFoldDB" id="A0A9D7K3L4"/>
<dbReference type="SUPFAM" id="SSF53756">
    <property type="entry name" value="UDP-Glycosyltransferase/glycogen phosphorylase"/>
    <property type="match status" value="1"/>
</dbReference>
<reference evidence="2" key="1">
    <citation type="submission" date="2020-10" db="EMBL/GenBank/DDBJ databases">
        <title>Connecting structure to function with the recovery of over 1000 high-quality activated sludge metagenome-assembled genomes encoding full-length rRNA genes using long-read sequencing.</title>
        <authorList>
            <person name="Singleton C.M."/>
            <person name="Petriglieri F."/>
            <person name="Kristensen J.M."/>
            <person name="Kirkegaard R.H."/>
            <person name="Michaelsen T.Y."/>
            <person name="Andersen M.H."/>
            <person name="Karst S.M."/>
            <person name="Dueholm M.S."/>
            <person name="Nielsen P.H."/>
            <person name="Albertsen M."/>
        </authorList>
    </citation>
    <scope>NUCLEOTIDE SEQUENCE</scope>
    <source>
        <strain evidence="2">Hirt_18-Q3-R61-65_BATAC.395</strain>
    </source>
</reference>
<protein>
    <submittedName>
        <fullName evidence="2">UDP-glucuronosyltransferase</fullName>
    </submittedName>
</protein>
<dbReference type="GO" id="GO:0016757">
    <property type="term" value="F:glycosyltransferase activity"/>
    <property type="evidence" value="ECO:0007669"/>
    <property type="project" value="UniProtKB-ARBA"/>
</dbReference>
<dbReference type="InterPro" id="IPR010610">
    <property type="entry name" value="EryCIII-like_C"/>
</dbReference>
<dbReference type="PANTHER" id="PTHR21015">
    <property type="entry name" value="UDP-N-ACETYLGLUCOSAMINE--N-ACETYLMURAMYL-(PENTAPEPTIDE) PYROPHOSPHORYL-UNDECAPRENOL N-ACETYLGLUCOSAMINE TRANSFERASE 1"/>
    <property type="match status" value="1"/>
</dbReference>
<evidence type="ECO:0000313" key="3">
    <source>
        <dbReference type="Proteomes" id="UP000886689"/>
    </source>
</evidence>
<organism evidence="2 3">
    <name type="scientific">Candidatus Proximibacter danicus</name>
    <dbReference type="NCBI Taxonomy" id="2954365"/>
    <lineage>
        <taxon>Bacteria</taxon>
        <taxon>Pseudomonadati</taxon>
        <taxon>Pseudomonadota</taxon>
        <taxon>Betaproteobacteria</taxon>
        <taxon>Candidatus Proximibacter</taxon>
    </lineage>
</organism>
<evidence type="ECO:0000313" key="2">
    <source>
        <dbReference type="EMBL" id="MBK8525121.1"/>
    </source>
</evidence>
<dbReference type="Pfam" id="PF06722">
    <property type="entry name" value="EryCIII-like_C"/>
    <property type="match status" value="1"/>
</dbReference>
<proteinExistence type="predicted"/>
<dbReference type="Proteomes" id="UP000886689">
    <property type="component" value="Unassembled WGS sequence"/>
</dbReference>
<dbReference type="PANTHER" id="PTHR21015:SF28">
    <property type="entry name" value="SLL1722 PROTEIN"/>
    <property type="match status" value="1"/>
</dbReference>
<dbReference type="EMBL" id="JADJUC010000027">
    <property type="protein sequence ID" value="MBK8525121.1"/>
    <property type="molecule type" value="Genomic_DNA"/>
</dbReference>
<comment type="caution">
    <text evidence="2">The sequence shown here is derived from an EMBL/GenBank/DDBJ whole genome shotgun (WGS) entry which is preliminary data.</text>
</comment>
<evidence type="ECO:0000259" key="1">
    <source>
        <dbReference type="Pfam" id="PF06722"/>
    </source>
</evidence>
<gene>
    <name evidence="2" type="ORF">IPL58_14410</name>
</gene>
<name>A0A9D7K3L4_9PROT</name>
<sequence>MTRVLFAWEMGANLGHLARSVPVADRLRGAGHGVSFAVRDTRMAAQCLGRRFSYVQAPLITRRGGARRAPASYAEMLLSDGWSDHAALLGQTGAWLNFFALSRPDVLVADHAPGALLAARLAGLPSVAFGSGFEIPPAGTLMPCIRPWESIAEERLMNSEQSALKAANAVLHALNGRPLVRLADLFPASPVLASFPELDHYGARSDACYTGSIHGLAASSTGMWPEGEGRCVFAYLRMDQPATPAVLEALALSNVRALCVVPGAPKALVSKHATSRLQIFGQPVDMAPLLVEADAVVSYGGAGVIAESLLAGVPMVLIPSQVEQYLGAKRVDALGAGKVLESERGVLAINAALEAVLNTPTIRGAAQQFAKKYQAWTPARATEMVARAILDAAQRHEDASRHLA</sequence>